<dbReference type="AlphaFoldDB" id="A8JD10"/>
<dbReference type="GeneID" id="5725815"/>
<evidence type="ECO:0000313" key="2">
    <source>
        <dbReference type="Proteomes" id="UP000006906"/>
    </source>
</evidence>
<reference evidence="1 2" key="1">
    <citation type="journal article" date="2007" name="Science">
        <title>The Chlamydomonas genome reveals the evolution of key animal and plant functions.</title>
        <authorList>
            <person name="Merchant S.S."/>
            <person name="Prochnik S.E."/>
            <person name="Vallon O."/>
            <person name="Harris E.H."/>
            <person name="Karpowicz S.J."/>
            <person name="Witman G.B."/>
            <person name="Terry A."/>
            <person name="Salamov A."/>
            <person name="Fritz-Laylin L.K."/>
            <person name="Marechal-Drouard L."/>
            <person name="Marshall W.F."/>
            <person name="Qu L.H."/>
            <person name="Nelson D.R."/>
            <person name="Sanderfoot A.A."/>
            <person name="Spalding M.H."/>
            <person name="Kapitonov V.V."/>
            <person name="Ren Q."/>
            <person name="Ferris P."/>
            <person name="Lindquist E."/>
            <person name="Shapiro H."/>
            <person name="Lucas S.M."/>
            <person name="Grimwood J."/>
            <person name="Schmutz J."/>
            <person name="Cardol P."/>
            <person name="Cerutti H."/>
            <person name="Chanfreau G."/>
            <person name="Chen C.L."/>
            <person name="Cognat V."/>
            <person name="Croft M.T."/>
            <person name="Dent R."/>
            <person name="Dutcher S."/>
            <person name="Fernandez E."/>
            <person name="Fukuzawa H."/>
            <person name="Gonzalez-Ballester D."/>
            <person name="Gonzalez-Halphen D."/>
            <person name="Hallmann A."/>
            <person name="Hanikenne M."/>
            <person name="Hippler M."/>
            <person name="Inwood W."/>
            <person name="Jabbari K."/>
            <person name="Kalanon M."/>
            <person name="Kuras R."/>
            <person name="Lefebvre P.A."/>
            <person name="Lemaire S.D."/>
            <person name="Lobanov A.V."/>
            <person name="Lohr M."/>
            <person name="Manuell A."/>
            <person name="Meier I."/>
            <person name="Mets L."/>
            <person name="Mittag M."/>
            <person name="Mittelmeier T."/>
            <person name="Moroney J.V."/>
            <person name="Moseley J."/>
            <person name="Napoli C."/>
            <person name="Nedelcu A.M."/>
            <person name="Niyogi K."/>
            <person name="Novoselov S.V."/>
            <person name="Paulsen I.T."/>
            <person name="Pazour G."/>
            <person name="Purton S."/>
            <person name="Ral J.P."/>
            <person name="Riano-Pachon D.M."/>
            <person name="Riekhof W."/>
            <person name="Rymarquis L."/>
            <person name="Schroda M."/>
            <person name="Stern D."/>
            <person name="Umen J."/>
            <person name="Willows R."/>
            <person name="Wilson N."/>
            <person name="Zimmer S.L."/>
            <person name="Allmer J."/>
            <person name="Balk J."/>
            <person name="Bisova K."/>
            <person name="Chen C.J."/>
            <person name="Elias M."/>
            <person name="Gendler K."/>
            <person name="Hauser C."/>
            <person name="Lamb M.R."/>
            <person name="Ledford H."/>
            <person name="Long J.C."/>
            <person name="Minagawa J."/>
            <person name="Page M.D."/>
            <person name="Pan J."/>
            <person name="Pootakham W."/>
            <person name="Roje S."/>
            <person name="Rose A."/>
            <person name="Stahlberg E."/>
            <person name="Terauchi A.M."/>
            <person name="Yang P."/>
            <person name="Ball S."/>
            <person name="Bowler C."/>
            <person name="Dieckmann C.L."/>
            <person name="Gladyshev V.N."/>
            <person name="Green P."/>
            <person name="Jorgensen R."/>
            <person name="Mayfield S."/>
            <person name="Mueller-Roeber B."/>
            <person name="Rajamani S."/>
            <person name="Sayre R.T."/>
            <person name="Brokstein P."/>
            <person name="Dubchak I."/>
            <person name="Goodstein D."/>
            <person name="Hornick L."/>
            <person name="Huang Y.W."/>
            <person name="Jhaveri J."/>
            <person name="Luo Y."/>
            <person name="Martinez D."/>
            <person name="Ngau W.C."/>
            <person name="Otillar B."/>
            <person name="Poliakov A."/>
            <person name="Porter A."/>
            <person name="Szajkowski L."/>
            <person name="Werner G."/>
            <person name="Zhou K."/>
            <person name="Grigoriev I.V."/>
            <person name="Rokhsar D.S."/>
            <person name="Grossman A.R."/>
        </authorList>
    </citation>
    <scope>NUCLEOTIDE SEQUENCE [LARGE SCALE GENOMIC DNA]</scope>
    <source>
        <strain evidence="2">CC-503</strain>
    </source>
</reference>
<evidence type="ECO:0008006" key="3">
    <source>
        <dbReference type="Google" id="ProtNLM"/>
    </source>
</evidence>
<dbReference type="EMBL" id="CM008962">
    <property type="protein sequence ID" value="PNW87973.1"/>
    <property type="molecule type" value="Genomic_DNA"/>
</dbReference>
<evidence type="ECO:0000313" key="1">
    <source>
        <dbReference type="EMBL" id="PNW87973.1"/>
    </source>
</evidence>
<dbReference type="InParanoid" id="A8JD10"/>
<sequence>MADYVLSPLAARTFGALLLWAFVAYGGGDSWMVALRSKHLSTLSFGPHEHEVVSAGLLLLSNSVGVVLLGVLLFPLLWHHGSPGAAVGYLATRAAEALLLAAGVIAQLLLIPLSALVAGNSGDTSGGATAAGVGGGVAYSDLAALAVKANFYAFQVAMLVLGLGSLPACLLLLRRQLLPAWMAAWGLLGYSLLAAGSVAELYGVEGTGVPLAIPGGLWEMALGLWLLVRGGFLQGRGEAGGSGVKKQA</sequence>
<dbReference type="Proteomes" id="UP000006906">
    <property type="component" value="Chromosome 1"/>
</dbReference>
<dbReference type="Pfam" id="PF14329">
    <property type="entry name" value="DUF4386"/>
    <property type="match status" value="1"/>
</dbReference>
<gene>
    <name evidence="1" type="ORF">CHLRE_01g009150v5</name>
</gene>
<dbReference type="OrthoDB" id="547559at2759"/>
<protein>
    <recommendedName>
        <fullName evidence="3">DUF4386 domain-containing protein</fullName>
    </recommendedName>
</protein>
<dbReference type="RefSeq" id="XP_001700264.1">
    <property type="nucleotide sequence ID" value="XM_001700212.2"/>
</dbReference>
<dbReference type="PaxDb" id="3055-EDO98231"/>
<dbReference type="HOGENOM" id="CLU_075044_1_0_1"/>
<accession>A8JD10</accession>
<proteinExistence type="predicted"/>
<organism evidence="1 2">
    <name type="scientific">Chlamydomonas reinhardtii</name>
    <name type="common">Chlamydomonas smithii</name>
    <dbReference type="NCBI Taxonomy" id="3055"/>
    <lineage>
        <taxon>Eukaryota</taxon>
        <taxon>Viridiplantae</taxon>
        <taxon>Chlorophyta</taxon>
        <taxon>core chlorophytes</taxon>
        <taxon>Chlorophyceae</taxon>
        <taxon>CS clade</taxon>
        <taxon>Chlamydomonadales</taxon>
        <taxon>Chlamydomonadaceae</taxon>
        <taxon>Chlamydomonas</taxon>
    </lineage>
</organism>
<dbReference type="InterPro" id="IPR025495">
    <property type="entry name" value="DUF4386"/>
</dbReference>
<dbReference type="Gramene" id="PNW87973">
    <property type="protein sequence ID" value="PNW87973"/>
    <property type="gene ID" value="CHLRE_01g009150v5"/>
</dbReference>
<dbReference type="KEGG" id="cre:CHLRE_01g009150v5"/>
<keyword evidence="2" id="KW-1185">Reference proteome</keyword>
<name>A8JD10_CHLRE</name>